<dbReference type="InterPro" id="IPR028973">
    <property type="entry name" value="PhnB-like"/>
</dbReference>
<dbReference type="SUPFAM" id="SSF54909">
    <property type="entry name" value="Dimeric alpha+beta barrel"/>
    <property type="match status" value="1"/>
</dbReference>
<dbReference type="Gene3D" id="3.30.70.1060">
    <property type="entry name" value="Dimeric alpha+beta barrel"/>
    <property type="match status" value="1"/>
</dbReference>
<dbReference type="Pfam" id="PF03795">
    <property type="entry name" value="YCII"/>
    <property type="match status" value="1"/>
</dbReference>
<dbReference type="RefSeq" id="WP_379885089.1">
    <property type="nucleotide sequence ID" value="NZ_JBHSDI010000001.1"/>
</dbReference>
<evidence type="ECO:0000259" key="3">
    <source>
        <dbReference type="Pfam" id="PF06983"/>
    </source>
</evidence>
<dbReference type="CDD" id="cd06588">
    <property type="entry name" value="PhnB_like"/>
    <property type="match status" value="1"/>
</dbReference>
<evidence type="ECO:0000259" key="2">
    <source>
        <dbReference type="Pfam" id="PF03795"/>
    </source>
</evidence>
<dbReference type="InterPro" id="IPR005545">
    <property type="entry name" value="YCII"/>
</dbReference>
<comment type="caution">
    <text evidence="4">The sequence shown here is derived from an EMBL/GenBank/DDBJ whole genome shotgun (WGS) entry which is preliminary data.</text>
</comment>
<dbReference type="EMBL" id="JBHSDI010000001">
    <property type="protein sequence ID" value="MFC4257831.1"/>
    <property type="molecule type" value="Genomic_DNA"/>
</dbReference>
<evidence type="ECO:0000256" key="1">
    <source>
        <dbReference type="ARBA" id="ARBA00007689"/>
    </source>
</evidence>
<sequence>MKFMLIRRADADTEQGRLPSDAMLQEMASYNERMASDGVFVFGEGLRPSRDGYRINFHQGEPEIVEGPLAEPDALIAGFSVLDVDSPEEALQWARQWPTMDGDGNARLELRRFCELADFEPGPGVERHRQLGERLARQPRQVNTHLVFEGQCREAMAFYADLLGGEEELMIPFSETPMADDVPEATRDRIAHSVIRIRGHRIMGCDMNAECYTPPTGARVQLEYDDIAHAEQVFRQLSAGGTIHMPFEETFWAKAFGMVEDRYGIGWMINVEKPADQEDSP</sequence>
<feature type="domain" description="YCII-related" evidence="2">
    <location>
        <begin position="1"/>
        <end position="110"/>
    </location>
</feature>
<organism evidence="4 5">
    <name type="scientific">Marinobacter lacisalsi</name>
    <dbReference type="NCBI Taxonomy" id="475979"/>
    <lineage>
        <taxon>Bacteria</taxon>
        <taxon>Pseudomonadati</taxon>
        <taxon>Pseudomonadota</taxon>
        <taxon>Gammaproteobacteria</taxon>
        <taxon>Pseudomonadales</taxon>
        <taxon>Marinobacteraceae</taxon>
        <taxon>Marinobacter</taxon>
    </lineage>
</organism>
<reference evidence="5" key="1">
    <citation type="journal article" date="2019" name="Int. J. Syst. Evol. Microbiol.">
        <title>The Global Catalogue of Microorganisms (GCM) 10K type strain sequencing project: providing services to taxonomists for standard genome sequencing and annotation.</title>
        <authorList>
            <consortium name="The Broad Institute Genomics Platform"/>
            <consortium name="The Broad Institute Genome Sequencing Center for Infectious Disease"/>
            <person name="Wu L."/>
            <person name="Ma J."/>
        </authorList>
    </citation>
    <scope>NUCLEOTIDE SEQUENCE [LARGE SCALE GENOMIC DNA]</scope>
    <source>
        <strain evidence="5">CECT 7297</strain>
    </source>
</reference>
<keyword evidence="5" id="KW-1185">Reference proteome</keyword>
<accession>A0ABV8QEE5</accession>
<dbReference type="Pfam" id="PF06983">
    <property type="entry name" value="3-dmu-9_3-mt"/>
    <property type="match status" value="1"/>
</dbReference>
<dbReference type="InterPro" id="IPR029068">
    <property type="entry name" value="Glyas_Bleomycin-R_OHBP_Dase"/>
</dbReference>
<comment type="similarity">
    <text evidence="1">Belongs to the YciI family.</text>
</comment>
<evidence type="ECO:0000313" key="4">
    <source>
        <dbReference type="EMBL" id="MFC4257831.1"/>
    </source>
</evidence>
<dbReference type="InterPro" id="IPR011008">
    <property type="entry name" value="Dimeric_a/b-barrel"/>
</dbReference>
<gene>
    <name evidence="4" type="ORF">ACFOZ5_02160</name>
</gene>
<dbReference type="PANTHER" id="PTHR33990:SF1">
    <property type="entry name" value="PROTEIN YJDN"/>
    <property type="match status" value="1"/>
</dbReference>
<name>A0ABV8QEE5_9GAMM</name>
<feature type="domain" description="PhnB-like" evidence="3">
    <location>
        <begin position="142"/>
        <end position="269"/>
    </location>
</feature>
<dbReference type="SUPFAM" id="SSF54593">
    <property type="entry name" value="Glyoxalase/Bleomycin resistance protein/Dihydroxybiphenyl dioxygenase"/>
    <property type="match status" value="1"/>
</dbReference>
<protein>
    <submittedName>
        <fullName evidence="4">YciI family protein</fullName>
    </submittedName>
</protein>
<dbReference type="PANTHER" id="PTHR33990">
    <property type="entry name" value="PROTEIN YJDN-RELATED"/>
    <property type="match status" value="1"/>
</dbReference>
<dbReference type="Gene3D" id="3.10.180.10">
    <property type="entry name" value="2,3-Dihydroxybiphenyl 1,2-Dioxygenase, domain 1"/>
    <property type="match status" value="1"/>
</dbReference>
<dbReference type="Proteomes" id="UP001595798">
    <property type="component" value="Unassembled WGS sequence"/>
</dbReference>
<evidence type="ECO:0000313" key="5">
    <source>
        <dbReference type="Proteomes" id="UP001595798"/>
    </source>
</evidence>
<proteinExistence type="inferred from homology"/>